<accession>A0A292YC87</accession>
<keyword evidence="2" id="KW-1185">Reference proteome</keyword>
<dbReference type="Proteomes" id="UP000217944">
    <property type="component" value="Unassembled WGS sequence"/>
</dbReference>
<sequence length="109" mass="12232">MKKAYIAPKGYKTPVRWDLLSNERVLNCIDKLLKGEVISQIKNNCSLSRVGNIINEIRKVTGFNAVENVYIGVGNNQGYILAQGDEVKNRLLQLKDEIKAKIEAKKASE</sequence>
<dbReference type="EMBL" id="BDME01000001">
    <property type="protein sequence ID" value="GAX87010.1"/>
    <property type="molecule type" value="Genomic_DNA"/>
</dbReference>
<dbReference type="OrthoDB" id="9975354at2"/>
<evidence type="ECO:0000313" key="2">
    <source>
        <dbReference type="Proteomes" id="UP000217944"/>
    </source>
</evidence>
<gene>
    <name evidence="1" type="ORF">LNAT_P0305</name>
</gene>
<name>A0A292YC87_9BACT</name>
<proteinExistence type="predicted"/>
<organism evidence="1 2">
    <name type="scientific">Lebetimonas natsushimae</name>
    <dbReference type="NCBI Taxonomy" id="1936991"/>
    <lineage>
        <taxon>Bacteria</taxon>
        <taxon>Pseudomonadati</taxon>
        <taxon>Campylobacterota</taxon>
        <taxon>Epsilonproteobacteria</taxon>
        <taxon>Nautiliales</taxon>
        <taxon>Nautiliaceae</taxon>
        <taxon>Lebetimonas</taxon>
    </lineage>
</organism>
<comment type="caution">
    <text evidence="1">The sequence shown here is derived from an EMBL/GenBank/DDBJ whole genome shotgun (WGS) entry which is preliminary data.</text>
</comment>
<protein>
    <submittedName>
        <fullName evidence="1">Uncharacterized protein</fullName>
    </submittedName>
</protein>
<evidence type="ECO:0000313" key="1">
    <source>
        <dbReference type="EMBL" id="GAX87010.1"/>
    </source>
</evidence>
<dbReference type="AlphaFoldDB" id="A0A292YC87"/>
<reference evidence="1 2" key="1">
    <citation type="journal article" date="2017" name="Syst. Appl. Microbiol.">
        <title>Lebetimonas natsushimae sp. nov., a novel strictly anaerobic, moderately thermophilic chemoautotroph isolated from a deep-sea hydrothermal vent polychaete nest in the Mid-Okinawa Trough.</title>
        <authorList>
            <person name="Nagata R."/>
            <person name="Takaki Y."/>
            <person name="Tame A."/>
            <person name="Nunoura T."/>
            <person name="Muto H."/>
            <person name="Mino S."/>
            <person name="Sawayama S."/>
            <person name="Takai K."/>
            <person name="Nakagawa S."/>
        </authorList>
    </citation>
    <scope>NUCLEOTIDE SEQUENCE [LARGE SCALE GENOMIC DNA]</scope>
    <source>
        <strain evidence="1 2">HS1857</strain>
    </source>
</reference>
<dbReference type="RefSeq" id="WP_096258167.1">
    <property type="nucleotide sequence ID" value="NZ_BDME01000001.1"/>
</dbReference>